<dbReference type="PROSITE" id="PS50115">
    <property type="entry name" value="ARFGAP"/>
    <property type="match status" value="1"/>
</dbReference>
<feature type="region of interest" description="Disordered" evidence="5">
    <location>
        <begin position="122"/>
        <end position="165"/>
    </location>
</feature>
<evidence type="ECO:0000256" key="2">
    <source>
        <dbReference type="ARBA" id="ARBA00022771"/>
    </source>
</evidence>
<dbReference type="AlphaFoldDB" id="A0A1D1ZKH8"/>
<feature type="domain" description="Arf-GAP" evidence="6">
    <location>
        <begin position="11"/>
        <end position="129"/>
    </location>
</feature>
<evidence type="ECO:0000259" key="6">
    <source>
        <dbReference type="PROSITE" id="PS50115"/>
    </source>
</evidence>
<evidence type="ECO:0000256" key="3">
    <source>
        <dbReference type="ARBA" id="ARBA00022833"/>
    </source>
</evidence>
<sequence>MSSRKEEERNEKIIRGLMKLPPNRRCINCNSLGPQYVCTNFWTFICTACSGVHREFTHRVKSVSMAKFTTKEVEALQKGGNQCARDIFLSDWDFQRSRLPDSSKPDRIREFIKSVYVDKKYAGGRSSDKPPRDVQSNKNFEEDPRRASSYHSYSQSPPYDHQYEDRRYGKLAGTLSRKPGSDRGLYEGKMSSFICSPGRLGEQMYEDRFANEISGPRISDYSVSSAGDTLRFGGQSPNFQSESGYGSPNQPVRDILIEDGRHRISSSCSEANAGSSADTIPHSKRTASTGSFGSFDSNSMSLKSVNSGSLHDIVIETEQSTESQSVEVSFSSGPPSSASTLPSNMDLFHPPVVPSASSVDLFAEVNQSSTASSLIGKSLPPGNHDLFGQPFVQQAATSSIGSLDLFAEINPHSSMASLDKPLSVPITKKEGWATFDLPHTGSASETKTTPYCTVVPPDGIDKGGFDAFPLKSNNPSWPSTQSSASHESFAVGDNQWDSASNEVKVSSGPSFSQTWNAFDDSFGNFPLTPFGNTLLKNKVKVPGHDPPASVDPCVNLKVEEHSDKDDLQTSTVDVRSTGINLSFNSSVTGSSFTPVIPPMGANGHERKTTNPFDLPYDSDLEPSNGFPAPFLNSLGQPWYSQHPVPPYVGSVTSGGLAYIAGQSPSSQLP</sequence>
<keyword evidence="2 4" id="KW-0863">Zinc-finger</keyword>
<proteinExistence type="predicted"/>
<name>A0A1D1ZKH8_9ARAE</name>
<gene>
    <name evidence="7" type="primary">AGD14_7</name>
    <name evidence="7" type="ORF">g.92369</name>
</gene>
<dbReference type="SUPFAM" id="SSF57863">
    <property type="entry name" value="ArfGap/RecO-like zinc finger"/>
    <property type="match status" value="1"/>
</dbReference>
<dbReference type="InterPro" id="IPR044820">
    <property type="entry name" value="AGD14-like"/>
</dbReference>
<dbReference type="PRINTS" id="PR00405">
    <property type="entry name" value="REVINTRACTNG"/>
</dbReference>
<dbReference type="EMBL" id="GDJX01000569">
    <property type="protein sequence ID" value="JAT67367.1"/>
    <property type="molecule type" value="Transcribed_RNA"/>
</dbReference>
<reference evidence="7" key="1">
    <citation type="submission" date="2015-07" db="EMBL/GenBank/DDBJ databases">
        <title>Transcriptome Assembly of Anthurium amnicola.</title>
        <authorList>
            <person name="Suzuki J."/>
        </authorList>
    </citation>
    <scope>NUCLEOTIDE SEQUENCE</scope>
</reference>
<dbReference type="PANTHER" id="PTHR46085:SF4">
    <property type="entry name" value="ADP-RIBOSYLATION FACTOR GTPASE-ACTIVATING PROTEIN AGD14-RELATED"/>
    <property type="match status" value="1"/>
</dbReference>
<dbReference type="PANTHER" id="PTHR46085">
    <property type="entry name" value="ARFGAP/RECO-RELATED"/>
    <property type="match status" value="1"/>
</dbReference>
<evidence type="ECO:0000256" key="1">
    <source>
        <dbReference type="ARBA" id="ARBA00022723"/>
    </source>
</evidence>
<dbReference type="GO" id="GO:0005096">
    <property type="term" value="F:GTPase activator activity"/>
    <property type="evidence" value="ECO:0007669"/>
    <property type="project" value="InterPro"/>
</dbReference>
<keyword evidence="3" id="KW-0862">Zinc</keyword>
<dbReference type="InterPro" id="IPR038508">
    <property type="entry name" value="ArfGAP_dom_sf"/>
</dbReference>
<evidence type="ECO:0000256" key="4">
    <source>
        <dbReference type="PROSITE-ProRule" id="PRU00288"/>
    </source>
</evidence>
<accession>A0A1D1ZKH8</accession>
<dbReference type="Gene3D" id="1.10.220.150">
    <property type="entry name" value="Arf GTPase activating protein"/>
    <property type="match status" value="1"/>
</dbReference>
<dbReference type="SMART" id="SM00105">
    <property type="entry name" value="ArfGap"/>
    <property type="match status" value="1"/>
</dbReference>
<feature type="region of interest" description="Disordered" evidence="5">
    <location>
        <begin position="266"/>
        <end position="293"/>
    </location>
</feature>
<dbReference type="FunFam" id="1.10.220.150:FF:000005">
    <property type="entry name" value="Arf-GAP domain and FG repeat-containing protein 1"/>
    <property type="match status" value="1"/>
</dbReference>
<keyword evidence="1" id="KW-0479">Metal-binding</keyword>
<feature type="non-terminal residue" evidence="7">
    <location>
        <position position="669"/>
    </location>
</feature>
<dbReference type="InterPro" id="IPR037278">
    <property type="entry name" value="ARFGAP/RecO"/>
</dbReference>
<feature type="compositionally biased region" description="Low complexity" evidence="5">
    <location>
        <begin position="266"/>
        <end position="277"/>
    </location>
</feature>
<evidence type="ECO:0000256" key="5">
    <source>
        <dbReference type="SAM" id="MobiDB-lite"/>
    </source>
</evidence>
<organism evidence="7">
    <name type="scientific">Anthurium amnicola</name>
    <dbReference type="NCBI Taxonomy" id="1678845"/>
    <lineage>
        <taxon>Eukaryota</taxon>
        <taxon>Viridiplantae</taxon>
        <taxon>Streptophyta</taxon>
        <taxon>Embryophyta</taxon>
        <taxon>Tracheophyta</taxon>
        <taxon>Spermatophyta</taxon>
        <taxon>Magnoliopsida</taxon>
        <taxon>Liliopsida</taxon>
        <taxon>Araceae</taxon>
        <taxon>Pothoideae</taxon>
        <taxon>Potheae</taxon>
        <taxon>Anthurium</taxon>
    </lineage>
</organism>
<evidence type="ECO:0000313" key="7">
    <source>
        <dbReference type="EMBL" id="JAT67367.1"/>
    </source>
</evidence>
<protein>
    <submittedName>
        <fullName evidence="7">Putative ADP-ribosylation factor GTPase-activating protein AGD14</fullName>
    </submittedName>
</protein>
<feature type="compositionally biased region" description="Low complexity" evidence="5">
    <location>
        <begin position="149"/>
        <end position="159"/>
    </location>
</feature>
<dbReference type="CDD" id="cd08838">
    <property type="entry name" value="ArfGap_AGFG"/>
    <property type="match status" value="1"/>
</dbReference>
<dbReference type="Pfam" id="PF01412">
    <property type="entry name" value="ArfGap"/>
    <property type="match status" value="1"/>
</dbReference>
<feature type="compositionally biased region" description="Basic and acidic residues" evidence="5">
    <location>
        <begin position="122"/>
        <end position="132"/>
    </location>
</feature>
<dbReference type="InterPro" id="IPR001164">
    <property type="entry name" value="ArfGAP_dom"/>
</dbReference>
<dbReference type="GO" id="GO:0008270">
    <property type="term" value="F:zinc ion binding"/>
    <property type="evidence" value="ECO:0007669"/>
    <property type="project" value="UniProtKB-KW"/>
</dbReference>
<feature type="region of interest" description="Disordered" evidence="5">
    <location>
        <begin position="319"/>
        <end position="342"/>
    </location>
</feature>